<dbReference type="NCBIfam" id="TIGR01947">
    <property type="entry name" value="rnfG"/>
    <property type="match status" value="1"/>
</dbReference>
<dbReference type="GO" id="GO:0005886">
    <property type="term" value="C:plasma membrane"/>
    <property type="evidence" value="ECO:0007669"/>
    <property type="project" value="UniProtKB-SubCell"/>
</dbReference>
<dbReference type="GO" id="GO:0022900">
    <property type="term" value="P:electron transport chain"/>
    <property type="evidence" value="ECO:0007669"/>
    <property type="project" value="UniProtKB-UniRule"/>
</dbReference>
<protein>
    <recommendedName>
        <fullName evidence="6">Ion-translocating oxidoreductase complex subunit G</fullName>
        <ecNumber evidence="6">7.-.-.-</ecNumber>
    </recommendedName>
    <alternativeName>
        <fullName evidence="6">Rnf electron transport complex subunit G</fullName>
    </alternativeName>
</protein>
<comment type="cofactor">
    <cofactor evidence="6">
        <name>FMN</name>
        <dbReference type="ChEBI" id="CHEBI:58210"/>
    </cofactor>
</comment>
<keyword evidence="9" id="KW-1185">Reference proteome</keyword>
<accession>A0A401LFT1</accession>
<feature type="modified residue" description="FMN phosphoryl threonine" evidence="6">
    <location>
        <position position="154"/>
    </location>
</feature>
<evidence type="ECO:0000256" key="1">
    <source>
        <dbReference type="ARBA" id="ARBA00022448"/>
    </source>
</evidence>
<keyword evidence="6" id="KW-0812">Transmembrane</keyword>
<dbReference type="Proteomes" id="UP000287361">
    <property type="component" value="Unassembled WGS sequence"/>
</dbReference>
<proteinExistence type="inferred from homology"/>
<dbReference type="OrthoDB" id="9787579at2"/>
<keyword evidence="5 6" id="KW-0249">Electron transport</keyword>
<dbReference type="RefSeq" id="WP_016407093.1">
    <property type="nucleotide sequence ID" value="NZ_DAVZTY010000023.1"/>
</dbReference>
<dbReference type="GeneID" id="86195053"/>
<organism evidence="8 9">
    <name type="scientific">Anaerotignum faecicola</name>
    <dbReference type="NCBI Taxonomy" id="2358141"/>
    <lineage>
        <taxon>Bacteria</taxon>
        <taxon>Bacillati</taxon>
        <taxon>Bacillota</taxon>
        <taxon>Clostridia</taxon>
        <taxon>Lachnospirales</taxon>
        <taxon>Anaerotignaceae</taxon>
        <taxon>Anaerotignum</taxon>
    </lineage>
</organism>
<keyword evidence="6" id="KW-1133">Transmembrane helix</keyword>
<dbReference type="Pfam" id="PF04205">
    <property type="entry name" value="FMN_bind"/>
    <property type="match status" value="1"/>
</dbReference>
<evidence type="ECO:0000256" key="4">
    <source>
        <dbReference type="ARBA" id="ARBA00022643"/>
    </source>
</evidence>
<comment type="subunit">
    <text evidence="6">The complex is composed of six subunits: RnfA, RnfB, RnfC, RnfD, RnfE and RnfG.</text>
</comment>
<keyword evidence="1 6" id="KW-0813">Transport</keyword>
<dbReference type="GO" id="GO:0010181">
    <property type="term" value="F:FMN binding"/>
    <property type="evidence" value="ECO:0007669"/>
    <property type="project" value="InterPro"/>
</dbReference>
<evidence type="ECO:0000313" key="9">
    <source>
        <dbReference type="Proteomes" id="UP000287361"/>
    </source>
</evidence>
<evidence type="ECO:0000256" key="6">
    <source>
        <dbReference type="HAMAP-Rule" id="MF_00479"/>
    </source>
</evidence>
<dbReference type="EMBL" id="BHVZ01000014">
    <property type="protein sequence ID" value="GCB30378.1"/>
    <property type="molecule type" value="Genomic_DNA"/>
</dbReference>
<comment type="function">
    <text evidence="6">Part of a membrane-bound complex that couples electron transfer with translocation of ions across the membrane.</text>
</comment>
<dbReference type="PANTHER" id="PTHR36118:SF1">
    <property type="entry name" value="ION-TRANSLOCATING OXIDOREDUCTASE COMPLEX SUBUNIT G"/>
    <property type="match status" value="1"/>
</dbReference>
<comment type="caution">
    <text evidence="8">The sequence shown here is derived from an EMBL/GenBank/DDBJ whole genome shotgun (WGS) entry which is preliminary data.</text>
</comment>
<evidence type="ECO:0000313" key="8">
    <source>
        <dbReference type="EMBL" id="GCB30378.1"/>
    </source>
</evidence>
<keyword evidence="4 6" id="KW-0288">FMN</keyword>
<feature type="domain" description="FMN-binding" evidence="7">
    <location>
        <begin position="87"/>
        <end position="171"/>
    </location>
</feature>
<name>A0A401LFT1_9FIRM</name>
<sequence>MDSKAVVKPAIVLLLISAIAAGILGVVSEVTAAPIAAQNEKSLNEGMQAVMPDASSFELLDADLTGTITAVYKGDNGGFVITTEPGGFGGAVKTMVGIDADGTITGLRVTGHSETAGLGAKATDPSFYEQFTGKSGSVSVTKDGGEIVPITSATITSRAVCVGAQEALDWVAANGGAY</sequence>
<dbReference type="PANTHER" id="PTHR36118">
    <property type="entry name" value="ION-TRANSLOCATING OXIDOREDUCTASE COMPLEX SUBUNIT G"/>
    <property type="match status" value="1"/>
</dbReference>
<keyword evidence="6" id="KW-1278">Translocase</keyword>
<reference evidence="8 9" key="1">
    <citation type="submission" date="2018-10" db="EMBL/GenBank/DDBJ databases">
        <title>Draft Genome Sequence of Anaerotignum sp. KCTC 15736.</title>
        <authorList>
            <person name="Choi S.H."/>
            <person name="Kim J.S."/>
            <person name="Kang S.W."/>
            <person name="Lee J.S."/>
            <person name="Park S.H."/>
        </authorList>
    </citation>
    <scope>NUCLEOTIDE SEQUENCE [LARGE SCALE GENOMIC DNA]</scope>
    <source>
        <strain evidence="8 9">KCTC 15736</strain>
    </source>
</reference>
<dbReference type="InterPro" id="IPR010209">
    <property type="entry name" value="Ion_transpt_RnfG/RsxG"/>
</dbReference>
<dbReference type="InterPro" id="IPR007329">
    <property type="entry name" value="FMN-bd"/>
</dbReference>
<keyword evidence="2 6" id="KW-0597">Phosphoprotein</keyword>
<dbReference type="SMART" id="SM00900">
    <property type="entry name" value="FMN_bind"/>
    <property type="match status" value="1"/>
</dbReference>
<dbReference type="PIRSF" id="PIRSF006091">
    <property type="entry name" value="E_trnsport_RnfG"/>
    <property type="match status" value="1"/>
</dbReference>
<gene>
    <name evidence="6 8" type="primary">rnfG</name>
    <name evidence="8" type="ORF">KGMB03357_20390</name>
</gene>
<dbReference type="AlphaFoldDB" id="A0A401LFT1"/>
<evidence type="ECO:0000259" key="7">
    <source>
        <dbReference type="SMART" id="SM00900"/>
    </source>
</evidence>
<keyword evidence="6" id="KW-1003">Cell membrane</keyword>
<keyword evidence="6" id="KW-0472">Membrane</keyword>
<keyword evidence="3 6" id="KW-0285">Flavoprotein</keyword>
<dbReference type="HAMAP" id="MF_00479">
    <property type="entry name" value="RsxG_RnfG"/>
    <property type="match status" value="1"/>
</dbReference>
<comment type="similarity">
    <text evidence="6">Belongs to the RnfG family.</text>
</comment>
<comment type="subcellular location">
    <subcellularLocation>
        <location evidence="6">Cell membrane</location>
        <topology evidence="6">Single-pass membrane protein</topology>
    </subcellularLocation>
</comment>
<evidence type="ECO:0000256" key="5">
    <source>
        <dbReference type="ARBA" id="ARBA00022982"/>
    </source>
</evidence>
<evidence type="ECO:0000256" key="2">
    <source>
        <dbReference type="ARBA" id="ARBA00022553"/>
    </source>
</evidence>
<dbReference type="EC" id="7.-.-.-" evidence="6"/>
<evidence type="ECO:0000256" key="3">
    <source>
        <dbReference type="ARBA" id="ARBA00022630"/>
    </source>
</evidence>
<dbReference type="GO" id="GO:0009055">
    <property type="term" value="F:electron transfer activity"/>
    <property type="evidence" value="ECO:0007669"/>
    <property type="project" value="InterPro"/>
</dbReference>